<dbReference type="EMBL" id="CR626927">
    <property type="protein sequence ID" value="CAH08102.1"/>
    <property type="molecule type" value="Genomic_DNA"/>
</dbReference>
<dbReference type="DNASU" id="3285332"/>
<sequence>MKNKMTNMNKLSKHIIIAIITITTIAGCIYAGNVERNDAVLSGMSMEKYQYIHDRIGGRASSSDVVKEYLRNQGFYDSKDY</sequence>
<evidence type="ECO:0000313" key="1">
    <source>
        <dbReference type="EMBL" id="CAH08102.1"/>
    </source>
</evidence>
<protein>
    <submittedName>
        <fullName evidence="1">Lipoprotein</fullName>
    </submittedName>
</protein>
<dbReference type="eggNOG" id="ENOG5030WIX">
    <property type="taxonomic scope" value="Bacteria"/>
</dbReference>
<keyword evidence="2" id="KW-1185">Reference proteome</keyword>
<organism evidence="1 2">
    <name type="scientific">Bacteroides fragilis (strain ATCC 25285 / DSM 2151 / CCUG 4856 / JCM 11019 / LMG 10263 / NCTC 9343 / Onslow / VPI 2553 / EN-2)</name>
    <dbReference type="NCBI Taxonomy" id="272559"/>
    <lineage>
        <taxon>Bacteria</taxon>
        <taxon>Pseudomonadati</taxon>
        <taxon>Bacteroidota</taxon>
        <taxon>Bacteroidia</taxon>
        <taxon>Bacteroidales</taxon>
        <taxon>Bacteroidaceae</taxon>
        <taxon>Bacteroides</taxon>
    </lineage>
</organism>
<dbReference type="PaxDb" id="272559-BF9343_2321"/>
<dbReference type="KEGG" id="bfs:BF9343_2321"/>
<gene>
    <name evidence="1" type="ORF">BF9343_2321</name>
</gene>
<dbReference type="Proteomes" id="UP000006731">
    <property type="component" value="Chromosome"/>
</dbReference>
<proteinExistence type="predicted"/>
<accession>Q5LCR2</accession>
<evidence type="ECO:0000313" key="2">
    <source>
        <dbReference type="Proteomes" id="UP000006731"/>
    </source>
</evidence>
<dbReference type="AlphaFoldDB" id="Q5LCR2"/>
<name>Q5LCR2_BACFN</name>
<dbReference type="HOGENOM" id="CLU_2614607_0_0_10"/>
<reference evidence="1 2" key="1">
    <citation type="journal article" date="2005" name="Science">
        <title>Extensive DNA inversions in the B. fragilis genome control variable gene expression.</title>
        <authorList>
            <person name="Cerdeno-Tarraga A.M."/>
            <person name="Patrick S."/>
            <person name="Crosmann L."/>
            <person name="Blakely G."/>
            <person name="Abratt V."/>
            <person name="Lennard N."/>
            <person name="Duerden B."/>
            <person name="Poxton I."/>
            <person name="Harris B."/>
            <person name="Quail M.A."/>
            <person name="Barron A."/>
            <person name="Clarck L."/>
            <person name="Corton C."/>
            <person name="Doggett J."/>
            <person name="Holden M.T.G."/>
            <person name="Larke N."/>
            <person name="Line A."/>
            <person name="Lord A."/>
            <person name="Norbertczak H."/>
            <person name="Ormond D."/>
            <person name="Price C."/>
            <person name="Rabbinowitsch E."/>
            <person name="Woodward J."/>
            <person name="Barrel B.G."/>
            <person name="Parkhill J."/>
        </authorList>
    </citation>
    <scope>NUCLEOTIDE SEQUENCE [LARGE SCALE GENOMIC DNA]</scope>
    <source>
        <strain evidence="2">ATCC 25285 / DSM 2151 / CCUG 4856 / JCM 11019 / LMG 10263 / NCTC 9343 / Onslow / VPI 2553 / EN-2</strain>
    </source>
</reference>
<dbReference type="PROSITE" id="PS51257">
    <property type="entry name" value="PROKAR_LIPOPROTEIN"/>
    <property type="match status" value="1"/>
</dbReference>
<keyword evidence="1" id="KW-0449">Lipoprotein</keyword>